<reference evidence="13" key="1">
    <citation type="journal article" date="2021" name="Genome Biol. Evol.">
        <title>A High-Quality Reference Genome for a Parasitic Bivalve with Doubly Uniparental Inheritance (Bivalvia: Unionida).</title>
        <authorList>
            <person name="Smith C.H."/>
        </authorList>
    </citation>
    <scope>NUCLEOTIDE SEQUENCE</scope>
    <source>
        <strain evidence="13">CHS0354</strain>
    </source>
</reference>
<feature type="transmembrane region" description="Helical" evidence="10">
    <location>
        <begin position="370"/>
        <end position="393"/>
    </location>
</feature>
<keyword evidence="9" id="KW-0456">Lyase</keyword>
<dbReference type="SUPFAM" id="SSF53822">
    <property type="entry name" value="Periplasmic binding protein-like I"/>
    <property type="match status" value="1"/>
</dbReference>
<dbReference type="SUPFAM" id="SSF56112">
    <property type="entry name" value="Protein kinase-like (PK-like)"/>
    <property type="match status" value="1"/>
</dbReference>
<organism evidence="13 14">
    <name type="scientific">Potamilus streckersoni</name>
    <dbReference type="NCBI Taxonomy" id="2493646"/>
    <lineage>
        <taxon>Eukaryota</taxon>
        <taxon>Metazoa</taxon>
        <taxon>Spiralia</taxon>
        <taxon>Lophotrochozoa</taxon>
        <taxon>Mollusca</taxon>
        <taxon>Bivalvia</taxon>
        <taxon>Autobranchia</taxon>
        <taxon>Heteroconchia</taxon>
        <taxon>Palaeoheterodonta</taxon>
        <taxon>Unionida</taxon>
        <taxon>Unionoidea</taxon>
        <taxon>Unionidae</taxon>
        <taxon>Ambleminae</taxon>
        <taxon>Lampsilini</taxon>
        <taxon>Potamilus</taxon>
    </lineage>
</organism>
<dbReference type="Gene3D" id="1.10.510.10">
    <property type="entry name" value="Transferase(Phosphotransferase) domain 1"/>
    <property type="match status" value="1"/>
</dbReference>
<accession>A0AAE0W0W9</accession>
<evidence type="ECO:0000256" key="7">
    <source>
        <dbReference type="ARBA" id="ARBA00023170"/>
    </source>
</evidence>
<comment type="subcellular location">
    <subcellularLocation>
        <location evidence="1">Membrane</location>
        <topology evidence="1">Single-pass type I membrane protein</topology>
    </subcellularLocation>
</comment>
<evidence type="ECO:0000259" key="11">
    <source>
        <dbReference type="Pfam" id="PF01094"/>
    </source>
</evidence>
<keyword evidence="6 10" id="KW-0472">Membrane</keyword>
<evidence type="ECO:0000256" key="8">
    <source>
        <dbReference type="ARBA" id="ARBA00023180"/>
    </source>
</evidence>
<evidence type="ECO:0000313" key="14">
    <source>
        <dbReference type="Proteomes" id="UP001195483"/>
    </source>
</evidence>
<keyword evidence="4" id="KW-0547">Nucleotide-binding</keyword>
<dbReference type="Gene3D" id="3.40.50.2300">
    <property type="match status" value="2"/>
</dbReference>
<keyword evidence="14" id="KW-1185">Reference proteome</keyword>
<evidence type="ECO:0000259" key="12">
    <source>
        <dbReference type="Pfam" id="PF07714"/>
    </source>
</evidence>
<dbReference type="PANTHER" id="PTHR11920">
    <property type="entry name" value="GUANYLYL CYCLASE"/>
    <property type="match status" value="1"/>
</dbReference>
<dbReference type="InterPro" id="IPR001828">
    <property type="entry name" value="ANF_lig-bd_rcpt"/>
</dbReference>
<dbReference type="InterPro" id="IPR001170">
    <property type="entry name" value="ANPR/GUC"/>
</dbReference>
<dbReference type="Proteomes" id="UP001195483">
    <property type="component" value="Unassembled WGS sequence"/>
</dbReference>
<evidence type="ECO:0000256" key="5">
    <source>
        <dbReference type="ARBA" id="ARBA00022989"/>
    </source>
</evidence>
<dbReference type="GO" id="GO:0000166">
    <property type="term" value="F:nucleotide binding"/>
    <property type="evidence" value="ECO:0007669"/>
    <property type="project" value="UniProtKB-KW"/>
</dbReference>
<keyword evidence="7" id="KW-0675">Receptor</keyword>
<keyword evidence="5 10" id="KW-1133">Transmembrane helix</keyword>
<reference evidence="13" key="2">
    <citation type="journal article" date="2021" name="Genome Biol. Evol.">
        <title>Developing a high-quality reference genome for a parasitic bivalve with doubly uniparental inheritance (Bivalvia: Unionida).</title>
        <authorList>
            <person name="Smith C.H."/>
        </authorList>
    </citation>
    <scope>NUCLEOTIDE SEQUENCE</scope>
    <source>
        <strain evidence="13">CHS0354</strain>
        <tissue evidence="13">Mantle</tissue>
    </source>
</reference>
<dbReference type="GO" id="GO:0004016">
    <property type="term" value="F:adenylate cyclase activity"/>
    <property type="evidence" value="ECO:0007669"/>
    <property type="project" value="TreeGrafter"/>
</dbReference>
<evidence type="ECO:0000256" key="9">
    <source>
        <dbReference type="ARBA" id="ARBA00023239"/>
    </source>
</evidence>
<keyword evidence="8" id="KW-0325">Glycoprotein</keyword>
<evidence type="ECO:0000256" key="3">
    <source>
        <dbReference type="ARBA" id="ARBA00022729"/>
    </source>
</evidence>
<reference evidence="13" key="3">
    <citation type="submission" date="2023-05" db="EMBL/GenBank/DDBJ databases">
        <authorList>
            <person name="Smith C.H."/>
        </authorList>
    </citation>
    <scope>NUCLEOTIDE SEQUENCE</scope>
    <source>
        <strain evidence="13">CHS0354</strain>
        <tissue evidence="13">Mantle</tissue>
    </source>
</reference>
<evidence type="ECO:0000313" key="13">
    <source>
        <dbReference type="EMBL" id="KAK3596235.1"/>
    </source>
</evidence>
<keyword evidence="3" id="KW-0732">Signal</keyword>
<comment type="caution">
    <text evidence="13">The sequence shown here is derived from an EMBL/GenBank/DDBJ whole genome shotgun (WGS) entry which is preliminary data.</text>
</comment>
<dbReference type="InterPro" id="IPR001245">
    <property type="entry name" value="Ser-Thr/Tyr_kinase_cat_dom"/>
</dbReference>
<feature type="domain" description="Serine-threonine/tyrosine-protein kinase catalytic" evidence="12">
    <location>
        <begin position="473"/>
        <end position="557"/>
    </location>
</feature>
<dbReference type="GO" id="GO:0001653">
    <property type="term" value="F:peptide receptor activity"/>
    <property type="evidence" value="ECO:0007669"/>
    <property type="project" value="TreeGrafter"/>
</dbReference>
<dbReference type="AlphaFoldDB" id="A0AAE0W0W9"/>
<dbReference type="CDD" id="cd06352">
    <property type="entry name" value="PBP1_NPR_GC-like"/>
    <property type="match status" value="1"/>
</dbReference>
<gene>
    <name evidence="13" type="ORF">CHS0354_030880</name>
</gene>
<dbReference type="GO" id="GO:0005886">
    <property type="term" value="C:plasma membrane"/>
    <property type="evidence" value="ECO:0007669"/>
    <property type="project" value="TreeGrafter"/>
</dbReference>
<dbReference type="InterPro" id="IPR011009">
    <property type="entry name" value="Kinase-like_dom_sf"/>
</dbReference>
<evidence type="ECO:0008006" key="15">
    <source>
        <dbReference type="Google" id="ProtNLM"/>
    </source>
</evidence>
<dbReference type="InterPro" id="IPR050401">
    <property type="entry name" value="Cyclic_nucleotide_synthase"/>
</dbReference>
<dbReference type="Pfam" id="PF01094">
    <property type="entry name" value="ANF_receptor"/>
    <property type="match status" value="1"/>
</dbReference>
<dbReference type="Pfam" id="PF07714">
    <property type="entry name" value="PK_Tyr_Ser-Thr"/>
    <property type="match status" value="1"/>
</dbReference>
<dbReference type="GO" id="GO:0004383">
    <property type="term" value="F:guanylate cyclase activity"/>
    <property type="evidence" value="ECO:0007669"/>
    <property type="project" value="TreeGrafter"/>
</dbReference>
<evidence type="ECO:0000256" key="1">
    <source>
        <dbReference type="ARBA" id="ARBA00004479"/>
    </source>
</evidence>
<evidence type="ECO:0000256" key="6">
    <source>
        <dbReference type="ARBA" id="ARBA00023136"/>
    </source>
</evidence>
<keyword evidence="2 10" id="KW-0812">Transmembrane</keyword>
<sequence>MGLNFSYEIVDTECDIGTGLYLMVELFRKTDAFIGPSCDVLCQSGGLLASKWNKPMISFGCGSVQLSNKNQYTTFARTSPAYNDLTYFLVDILHYFQWNRVMIVEGPDEIWRETSTLYQETLDGLGFDTDIFNYPTGDQSVLRSRLEHVASETRVFLLLAYGREISYIMCAADKLGLLNGEYVFITIDFALMTQLSDTEQFCGIFEVLNGLLDITIEVSTDGITFAKFFNLIQNQTGELHSHEVAIHAGMLHDAIYLYALGLDSVLGHGGTVQNGSMIIDALMNTSFPGMTGNVIIDSNGTRKSNFHLYNIQNSHYVTIAVSDGSIGGMKLYRGTDIVWPGGKLITPLGSPVCGWKGEKCLTQDNSVTTIIVTTVILSSVLAATSLAVSIQMYRKRQHQGRLSSMSWKIPFENMNTSVDRRIHKMRSSRLMSRDTLKTVAMESFPSLNIMQTSIESDTSGGDQLFAKIAIYDGTAVAVKMVKKNYLAITPEVVTEINQIIHLKHNNINPLVGACVDPFKICLVSVYCNRGSLQDVLENDDIKLDRIFKLSFAHDIARVS</sequence>
<evidence type="ECO:0000256" key="4">
    <source>
        <dbReference type="ARBA" id="ARBA00022741"/>
    </source>
</evidence>
<dbReference type="PRINTS" id="PR00255">
    <property type="entry name" value="NATPEPTIDER"/>
</dbReference>
<dbReference type="PANTHER" id="PTHR11920:SF501">
    <property type="entry name" value="GUANYLATE CYCLASE 32E"/>
    <property type="match status" value="1"/>
</dbReference>
<proteinExistence type="predicted"/>
<evidence type="ECO:0000256" key="2">
    <source>
        <dbReference type="ARBA" id="ARBA00022692"/>
    </source>
</evidence>
<dbReference type="EMBL" id="JAEAOA010001837">
    <property type="protein sequence ID" value="KAK3596235.1"/>
    <property type="molecule type" value="Genomic_DNA"/>
</dbReference>
<protein>
    <recommendedName>
        <fullName evidence="15">Guanylate cyclase</fullName>
    </recommendedName>
</protein>
<dbReference type="InterPro" id="IPR028082">
    <property type="entry name" value="Peripla_BP_I"/>
</dbReference>
<name>A0AAE0W0W9_9BIVA</name>
<dbReference type="GO" id="GO:0007168">
    <property type="term" value="P:receptor guanylyl cyclase signaling pathway"/>
    <property type="evidence" value="ECO:0007669"/>
    <property type="project" value="TreeGrafter"/>
</dbReference>
<evidence type="ECO:0000256" key="10">
    <source>
        <dbReference type="SAM" id="Phobius"/>
    </source>
</evidence>
<feature type="domain" description="Receptor ligand binding region" evidence="11">
    <location>
        <begin position="3"/>
        <end position="313"/>
    </location>
</feature>
<dbReference type="GO" id="GO:0004672">
    <property type="term" value="F:protein kinase activity"/>
    <property type="evidence" value="ECO:0007669"/>
    <property type="project" value="InterPro"/>
</dbReference>